<dbReference type="EMBL" id="CACVAW010000010">
    <property type="protein sequence ID" value="CAA6803432.1"/>
    <property type="molecule type" value="Genomic_DNA"/>
</dbReference>
<dbReference type="Pfam" id="PF07681">
    <property type="entry name" value="DoxX"/>
    <property type="match status" value="1"/>
</dbReference>
<dbReference type="AlphaFoldDB" id="A0A6S6SJ75"/>
<feature type="transmembrane region" description="Helical" evidence="7">
    <location>
        <begin position="83"/>
        <end position="100"/>
    </location>
</feature>
<feature type="transmembrane region" description="Helical" evidence="7">
    <location>
        <begin position="112"/>
        <end position="131"/>
    </location>
</feature>
<evidence type="ECO:0000256" key="4">
    <source>
        <dbReference type="ARBA" id="ARBA00022692"/>
    </source>
</evidence>
<dbReference type="GO" id="GO:0005886">
    <property type="term" value="C:plasma membrane"/>
    <property type="evidence" value="ECO:0007669"/>
    <property type="project" value="UniProtKB-SubCell"/>
</dbReference>
<comment type="similarity">
    <text evidence="2">Belongs to the DoxX family.</text>
</comment>
<name>A0A6S6SJ75_9BACT</name>
<organism evidence="8">
    <name type="scientific">uncultured Campylobacterales bacterium</name>
    <dbReference type="NCBI Taxonomy" id="352960"/>
    <lineage>
        <taxon>Bacteria</taxon>
        <taxon>Pseudomonadati</taxon>
        <taxon>Campylobacterota</taxon>
        <taxon>Epsilonproteobacteria</taxon>
        <taxon>Campylobacterales</taxon>
        <taxon>environmental samples</taxon>
    </lineage>
</organism>
<dbReference type="PANTHER" id="PTHR33452">
    <property type="entry name" value="OXIDOREDUCTASE CATD-RELATED"/>
    <property type="match status" value="1"/>
</dbReference>
<keyword evidence="4 7" id="KW-0812">Transmembrane</keyword>
<evidence type="ECO:0000256" key="7">
    <source>
        <dbReference type="SAM" id="Phobius"/>
    </source>
</evidence>
<accession>A0A6S6SJ75</accession>
<feature type="transmembrane region" description="Helical" evidence="7">
    <location>
        <begin position="51"/>
        <end position="76"/>
    </location>
</feature>
<keyword evidence="3" id="KW-1003">Cell membrane</keyword>
<dbReference type="PANTHER" id="PTHR33452:SF1">
    <property type="entry name" value="INNER MEMBRANE PROTEIN YPHA-RELATED"/>
    <property type="match status" value="1"/>
</dbReference>
<gene>
    <name evidence="8" type="ORF">HELGO_WM2666</name>
</gene>
<evidence type="ECO:0000256" key="1">
    <source>
        <dbReference type="ARBA" id="ARBA00004651"/>
    </source>
</evidence>
<dbReference type="InterPro" id="IPR032808">
    <property type="entry name" value="DoxX"/>
</dbReference>
<sequence>MIFDKLDKYSDLGLLILRVGIGIMFICHGYPKILDGVDEWTRLGSNLSHLGINFAPTFMGLSAALAEFVGGVLLVLGLLTRPACIFLCITMTVATVMHISEEHDFKKYSHALEAAILFFSLVFIGPGKYSFDRKFSMH</sequence>
<keyword evidence="5 7" id="KW-1133">Transmembrane helix</keyword>
<evidence type="ECO:0000313" key="8">
    <source>
        <dbReference type="EMBL" id="CAA6803432.1"/>
    </source>
</evidence>
<comment type="subcellular location">
    <subcellularLocation>
        <location evidence="1">Cell membrane</location>
        <topology evidence="1">Multi-pass membrane protein</topology>
    </subcellularLocation>
</comment>
<keyword evidence="6 7" id="KW-0472">Membrane</keyword>
<dbReference type="InterPro" id="IPR051907">
    <property type="entry name" value="DoxX-like_oxidoreductase"/>
</dbReference>
<protein>
    <submittedName>
        <fullName evidence="8">DoxX family protein</fullName>
    </submittedName>
</protein>
<evidence type="ECO:0000256" key="2">
    <source>
        <dbReference type="ARBA" id="ARBA00006679"/>
    </source>
</evidence>
<reference evidence="8" key="1">
    <citation type="submission" date="2020-01" db="EMBL/GenBank/DDBJ databases">
        <authorList>
            <person name="Meier V. D."/>
            <person name="Meier V D."/>
        </authorList>
    </citation>
    <scope>NUCLEOTIDE SEQUENCE</scope>
    <source>
        <strain evidence="8">HLG_WM_MAG_12</strain>
    </source>
</reference>
<evidence type="ECO:0000256" key="3">
    <source>
        <dbReference type="ARBA" id="ARBA00022475"/>
    </source>
</evidence>
<evidence type="ECO:0000256" key="5">
    <source>
        <dbReference type="ARBA" id="ARBA00022989"/>
    </source>
</evidence>
<evidence type="ECO:0000256" key="6">
    <source>
        <dbReference type="ARBA" id="ARBA00023136"/>
    </source>
</evidence>
<proteinExistence type="inferred from homology"/>
<feature type="transmembrane region" description="Helical" evidence="7">
    <location>
        <begin position="12"/>
        <end position="31"/>
    </location>
</feature>